<evidence type="ECO:0000313" key="2">
    <source>
        <dbReference type="Proteomes" id="UP000321720"/>
    </source>
</evidence>
<dbReference type="PANTHER" id="PTHR35802">
    <property type="entry name" value="PROTEASE SYNTHASE AND SPORULATION PROTEIN PAI 2"/>
    <property type="match status" value="1"/>
</dbReference>
<dbReference type="Proteomes" id="UP000321720">
    <property type="component" value="Unassembled WGS sequence"/>
</dbReference>
<comment type="caution">
    <text evidence="1">The sequence shown here is derived from an EMBL/GenBank/DDBJ whole genome shotgun (WGS) entry which is preliminary data.</text>
</comment>
<dbReference type="Gene3D" id="2.30.110.10">
    <property type="entry name" value="Electron Transport, Fmn-binding Protein, Chain A"/>
    <property type="match status" value="1"/>
</dbReference>
<keyword evidence="2" id="KW-1185">Reference proteome</keyword>
<dbReference type="PIRSF" id="PIRSF010372">
    <property type="entry name" value="PaiB"/>
    <property type="match status" value="1"/>
</dbReference>
<reference evidence="1 2" key="1">
    <citation type="submission" date="2019-07" db="EMBL/GenBank/DDBJ databases">
        <title>Whole genome shotgun sequence of Cellulomonas composti NBRC 100758.</title>
        <authorList>
            <person name="Hosoyama A."/>
            <person name="Uohara A."/>
            <person name="Ohji S."/>
            <person name="Ichikawa N."/>
        </authorList>
    </citation>
    <scope>NUCLEOTIDE SEQUENCE [LARGE SCALE GENOMIC DNA]</scope>
    <source>
        <strain evidence="1 2">NBRC 100758</strain>
    </source>
</reference>
<accession>A0A511J7U2</accession>
<dbReference type="EMBL" id="BJWG01000002">
    <property type="protein sequence ID" value="GEL94070.1"/>
    <property type="molecule type" value="Genomic_DNA"/>
</dbReference>
<dbReference type="InterPro" id="IPR012349">
    <property type="entry name" value="Split_barrel_FMN-bd"/>
</dbReference>
<dbReference type="Pfam" id="PF04299">
    <property type="entry name" value="FMN_bind_2"/>
    <property type="match status" value="1"/>
</dbReference>
<dbReference type="AlphaFoldDB" id="A0A511J7U2"/>
<dbReference type="SUPFAM" id="SSF50475">
    <property type="entry name" value="FMN-binding split barrel"/>
    <property type="match status" value="1"/>
</dbReference>
<sequence length="213" mass="23684">MDARIDGVRHTPRYLMTDPAEVKALVRAHPWATFVSATSRGLVASHYPVLLEEDDDSIVILSHFGRPDDELHELGRHEILVIVQGPHDYVSASWYDPGDIVSTWNHVTAHLYGTPQLLSDEENYAVLSRLTDHFEDGRPGGRHLSDDEAGTRRIAKGTVGLRMVVDRFDARAKLSQNKAPHVRDHITTQLEPTNPDLAAAMRDAGGRVAEPPH</sequence>
<dbReference type="PANTHER" id="PTHR35802:SF1">
    <property type="entry name" value="PROTEASE SYNTHASE AND SPORULATION PROTEIN PAI 2"/>
    <property type="match status" value="1"/>
</dbReference>
<name>A0A511J7U2_9CELL</name>
<organism evidence="1 2">
    <name type="scientific">Cellulomonas composti</name>
    <dbReference type="NCBI Taxonomy" id="266130"/>
    <lineage>
        <taxon>Bacteria</taxon>
        <taxon>Bacillati</taxon>
        <taxon>Actinomycetota</taxon>
        <taxon>Actinomycetes</taxon>
        <taxon>Micrococcales</taxon>
        <taxon>Cellulomonadaceae</taxon>
        <taxon>Cellulomonas</taxon>
    </lineage>
</organism>
<proteinExistence type="predicted"/>
<dbReference type="InterPro" id="IPR007396">
    <property type="entry name" value="TR_PAI2-type"/>
</dbReference>
<evidence type="ECO:0000313" key="1">
    <source>
        <dbReference type="EMBL" id="GEL94070.1"/>
    </source>
</evidence>
<gene>
    <name evidence="1" type="ORF">CCO02nite_07280</name>
</gene>
<protein>
    <submittedName>
        <fullName evidence="1">Negative transcriptional regulator</fullName>
    </submittedName>
</protein>